<dbReference type="Proteomes" id="UP001560573">
    <property type="component" value="Unassembled WGS sequence"/>
</dbReference>
<keyword evidence="1" id="KW-0449">Lipoprotein</keyword>
<sequence length="536" mass="59620">MKIIQVFSGTRVKLALLSVTLTGMMLSCTKKFDEINTDKNSVATVGPAEIPFLFTKAQSTATNSQWNYQVAQNLFSDQYAQYFACVATYFPSDRLVIRMDWVGAAFNPMYTDVMPQLQTILQNTDPSTVENAIANVWWVYTFHKVTDYWGPIPYFSIGQPISSVPYDPQDKIYDDFFKRLTDAVNVLKGQTSTTAFGGSYDIIYKGNVNKWILFANTLRLRLAMRISKVDPARAKTEAEAAYAGGVLATSPDDDALVTRSTKGSDGNGLSIMSDWNEFRMSASMESVLKGYADPRMSIYFVPAKNTGTYEGVRNGLTATQLTEDINKADNNSHVGKRWASPNVTDKNGVSLGSSDYLNTPQNVMCSAEAYFIRAEGALLGWNMGGTAKDLYEKGITQSLHQWGIIDATVINNYINSTAVPVAPNDYLKSAPMTTIPVKFNTADVNIQKEQIATQKWLALFPDGMEAWADYRRSHVLKLYPVANSDNPDITNTTTQWIRRIPFLLSETQTNGKAVEDAVKLLNGPDKVTTPLWWDKN</sequence>
<dbReference type="EMBL" id="JAULBC010000001">
    <property type="protein sequence ID" value="MEX6686585.1"/>
    <property type="molecule type" value="Genomic_DNA"/>
</dbReference>
<keyword evidence="2" id="KW-1185">Reference proteome</keyword>
<protein>
    <submittedName>
        <fullName evidence="1">SusD/RagB family nutrient-binding outer membrane lipoprotein</fullName>
    </submittedName>
</protein>
<dbReference type="SUPFAM" id="SSF48452">
    <property type="entry name" value="TPR-like"/>
    <property type="match status" value="1"/>
</dbReference>
<dbReference type="Pfam" id="PF12741">
    <property type="entry name" value="SusD-like"/>
    <property type="match status" value="1"/>
</dbReference>
<dbReference type="InterPro" id="IPR011990">
    <property type="entry name" value="TPR-like_helical_dom_sf"/>
</dbReference>
<gene>
    <name evidence="1" type="ORF">QTN47_03715</name>
</gene>
<proteinExistence type="predicted"/>
<comment type="caution">
    <text evidence="1">The sequence shown here is derived from an EMBL/GenBank/DDBJ whole genome shotgun (WGS) entry which is preliminary data.</text>
</comment>
<evidence type="ECO:0000313" key="2">
    <source>
        <dbReference type="Proteomes" id="UP001560573"/>
    </source>
</evidence>
<dbReference type="InterPro" id="IPR024302">
    <property type="entry name" value="SusD-like"/>
</dbReference>
<reference evidence="1 2" key="1">
    <citation type="submission" date="2023-07" db="EMBL/GenBank/DDBJ databases">
        <authorList>
            <person name="Lian W.-H."/>
        </authorList>
    </citation>
    <scope>NUCLEOTIDE SEQUENCE [LARGE SCALE GENOMIC DNA]</scope>
    <source>
        <strain evidence="1 2">SYSU DXS3180</strain>
    </source>
</reference>
<organism evidence="1 2">
    <name type="scientific">Danxiaibacter flavus</name>
    <dbReference type="NCBI Taxonomy" id="3049108"/>
    <lineage>
        <taxon>Bacteria</taxon>
        <taxon>Pseudomonadati</taxon>
        <taxon>Bacteroidota</taxon>
        <taxon>Chitinophagia</taxon>
        <taxon>Chitinophagales</taxon>
        <taxon>Chitinophagaceae</taxon>
        <taxon>Danxiaibacter</taxon>
    </lineage>
</organism>
<dbReference type="PROSITE" id="PS51257">
    <property type="entry name" value="PROKAR_LIPOPROTEIN"/>
    <property type="match status" value="1"/>
</dbReference>
<name>A0ABV3ZAF8_9BACT</name>
<evidence type="ECO:0000313" key="1">
    <source>
        <dbReference type="EMBL" id="MEX6686585.1"/>
    </source>
</evidence>
<dbReference type="RefSeq" id="WP_369327982.1">
    <property type="nucleotide sequence ID" value="NZ_JAULBC010000001.1"/>
</dbReference>
<dbReference type="Gene3D" id="1.25.40.390">
    <property type="match status" value="1"/>
</dbReference>
<accession>A0ABV3ZAF8</accession>